<dbReference type="PANTHER" id="PTHR32303">
    <property type="entry name" value="QUINOPROTEIN ALCOHOL DEHYDROGENASE (CYTOCHROME C)"/>
    <property type="match status" value="1"/>
</dbReference>
<evidence type="ECO:0000256" key="6">
    <source>
        <dbReference type="ARBA" id="ARBA00022891"/>
    </source>
</evidence>
<dbReference type="OrthoDB" id="9794322at2"/>
<name>A0A547Q0J0_9RHOB</name>
<dbReference type="PANTHER" id="PTHR32303:SF4">
    <property type="entry name" value="QUINOPROTEIN GLUCOSE DEHYDROGENASE"/>
    <property type="match status" value="1"/>
</dbReference>
<evidence type="ECO:0000256" key="9">
    <source>
        <dbReference type="ARBA" id="ARBA00023136"/>
    </source>
</evidence>
<proteinExistence type="inferred from homology"/>
<dbReference type="InterPro" id="IPR017511">
    <property type="entry name" value="PQQ_mDH"/>
</dbReference>
<dbReference type="PROSITE" id="PS00364">
    <property type="entry name" value="BACTERIAL_PQQ_2"/>
    <property type="match status" value="1"/>
</dbReference>
<evidence type="ECO:0000259" key="11">
    <source>
        <dbReference type="Pfam" id="PF01011"/>
    </source>
</evidence>
<sequence>MSQSVADAQRHKTGTSLLVRAVAVLLAIAGLPLFFGGIYLITLGGSWYYTIAGLGLTAAAITLFQGRMVGVWLYMLVFIGTAIWSFWESGLDFWALLPRLVAPIFLGGAVLLVVPFIRPEGGRPYKTGGFVLGGLAFMAGFAAFLAATLFPHGVVQNDIDFAEGEVSKTTAAAGNDWPNWGRTGGGASYAPFDQITPENIDQLEVAWTARTGFVVDQSNFEQDQNTPLYIDGTIYQCAHSGQISAIDGVTGEIKWQFDPEAESTDWKRCRSLGWFDPGEGDQCGPRLVETTVDARLISVRADTGEPCETFGDGGTVDLWPGFGPKDENFEYLTNSSGPIVANGVIVVGGRVTDNIQVNNPSGVIRAYDAKTGKMAWVWDMGQPDLKDVPSGGRTYTPGTPNAWSLLSYDEELNMVYLPMGNASPDIYGAYRRDFDEKYSSSVVALDLSTGDVVWHFQTVHHDLWDYDVPSQPVLADVPDGEGGTIPALIQTTKRSQTFVLDRRTGEPIKPVEERAVPESDGSIEGERYASTQPYSPDIAAVGATPLRERDMWGATPIDQMLCRIQFRKLRYDGDFTTPALDWSLIYPGPQGGMNYGSAGIDEKRNLMVVVGMKLAFVQRLLLTENKPEDAEYTGEAGQWHPMGDTPYTMERGGFVSPLGFPCQEPPWGYVTAIDLNSGEEVWRQPSGTTKNLAVGSMPTVPVPFYIGVPPLGGPIITGDIVWFGGFYDYGMRAYHVETGELLWEDELPSGSQSKPMSYVGKDGRQYIVITASGARYNPNDWGDYVVAYALPEGSN</sequence>
<dbReference type="GO" id="GO:0005886">
    <property type="term" value="C:plasma membrane"/>
    <property type="evidence" value="ECO:0007669"/>
    <property type="project" value="UniProtKB-SubCell"/>
</dbReference>
<comment type="caution">
    <text evidence="12">The sequence shown here is derived from an EMBL/GenBank/DDBJ whole genome shotgun (WGS) entry which is preliminary data.</text>
</comment>
<dbReference type="Gene3D" id="2.140.10.10">
    <property type="entry name" value="Quinoprotein alcohol dehydrogenase-like superfamily"/>
    <property type="match status" value="2"/>
</dbReference>
<evidence type="ECO:0000256" key="10">
    <source>
        <dbReference type="SAM" id="Phobius"/>
    </source>
</evidence>
<dbReference type="GO" id="GO:0048038">
    <property type="term" value="F:quinone binding"/>
    <property type="evidence" value="ECO:0007669"/>
    <property type="project" value="InterPro"/>
</dbReference>
<feature type="transmembrane region" description="Helical" evidence="10">
    <location>
        <begin position="47"/>
        <end position="64"/>
    </location>
</feature>
<comment type="similarity">
    <text evidence="3">Belongs to the bacterial PQQ dehydrogenase family.</text>
</comment>
<keyword evidence="7 10" id="KW-1133">Transmembrane helix</keyword>
<gene>
    <name evidence="12" type="ORF">FEV53_10200</name>
</gene>
<comment type="cofactor">
    <cofactor evidence="1">
        <name>pyrroloquinoline quinone</name>
        <dbReference type="ChEBI" id="CHEBI:58442"/>
    </cofactor>
</comment>
<reference evidence="12 13" key="1">
    <citation type="submission" date="2019-06" db="EMBL/GenBank/DDBJ databases">
        <title>Paenimaribius caenipelagi gen. nov., sp. nov., isolated from a tidal flat.</title>
        <authorList>
            <person name="Yoon J.-H."/>
        </authorList>
    </citation>
    <scope>NUCLEOTIDE SEQUENCE [LARGE SCALE GENOMIC DNA]</scope>
    <source>
        <strain evidence="12 13">JBTF-M29</strain>
    </source>
</reference>
<keyword evidence="5 10" id="KW-0812">Transmembrane</keyword>
<dbReference type="AlphaFoldDB" id="A0A547Q0J0"/>
<evidence type="ECO:0000256" key="4">
    <source>
        <dbReference type="ARBA" id="ARBA00022475"/>
    </source>
</evidence>
<dbReference type="GO" id="GO:0030288">
    <property type="term" value="C:outer membrane-bounded periplasmic space"/>
    <property type="evidence" value="ECO:0007669"/>
    <property type="project" value="InterPro"/>
</dbReference>
<evidence type="ECO:0000256" key="1">
    <source>
        <dbReference type="ARBA" id="ARBA00001931"/>
    </source>
</evidence>
<keyword evidence="9 10" id="KW-0472">Membrane</keyword>
<dbReference type="EC" id="1.1.-.-" evidence="12"/>
<keyword evidence="4" id="KW-1003">Cell membrane</keyword>
<dbReference type="InterPro" id="IPR011047">
    <property type="entry name" value="Quinoprotein_ADH-like_sf"/>
</dbReference>
<keyword evidence="13" id="KW-1185">Reference proteome</keyword>
<evidence type="ECO:0000256" key="2">
    <source>
        <dbReference type="ARBA" id="ARBA00004651"/>
    </source>
</evidence>
<dbReference type="SMART" id="SM00564">
    <property type="entry name" value="PQQ"/>
    <property type="match status" value="5"/>
</dbReference>
<dbReference type="Pfam" id="PF01011">
    <property type="entry name" value="PQQ"/>
    <property type="match status" value="1"/>
</dbReference>
<evidence type="ECO:0000313" key="12">
    <source>
        <dbReference type="EMBL" id="TRD19808.1"/>
    </source>
</evidence>
<feature type="transmembrane region" description="Helical" evidence="10">
    <location>
        <begin position="93"/>
        <end position="117"/>
    </location>
</feature>
<dbReference type="RefSeq" id="WP_142834718.1">
    <property type="nucleotide sequence ID" value="NZ_VFSV01000015.1"/>
</dbReference>
<keyword evidence="8 12" id="KW-0560">Oxidoreductase</keyword>
<organism evidence="12 13">
    <name type="scientific">Palleronia caenipelagi</name>
    <dbReference type="NCBI Taxonomy" id="2489174"/>
    <lineage>
        <taxon>Bacteria</taxon>
        <taxon>Pseudomonadati</taxon>
        <taxon>Pseudomonadota</taxon>
        <taxon>Alphaproteobacteria</taxon>
        <taxon>Rhodobacterales</taxon>
        <taxon>Roseobacteraceae</taxon>
        <taxon>Palleronia</taxon>
    </lineage>
</organism>
<dbReference type="InterPro" id="IPR001479">
    <property type="entry name" value="Quinoprotein_DH_CS"/>
</dbReference>
<dbReference type="SUPFAM" id="SSF50998">
    <property type="entry name" value="Quinoprotein alcohol dehydrogenase-like"/>
    <property type="match status" value="1"/>
</dbReference>
<accession>A0A547Q0J0</accession>
<evidence type="ECO:0000256" key="8">
    <source>
        <dbReference type="ARBA" id="ARBA00023002"/>
    </source>
</evidence>
<dbReference type="NCBIfam" id="TIGR03074">
    <property type="entry name" value="PQQ_membr_DH"/>
    <property type="match status" value="1"/>
</dbReference>
<dbReference type="EMBL" id="VFSV01000015">
    <property type="protein sequence ID" value="TRD19808.1"/>
    <property type="molecule type" value="Genomic_DNA"/>
</dbReference>
<feature type="domain" description="Pyrrolo-quinoline quinone repeat" evidence="11">
    <location>
        <begin position="177"/>
        <end position="767"/>
    </location>
</feature>
<feature type="transmembrane region" description="Helical" evidence="10">
    <location>
        <begin position="71"/>
        <end position="87"/>
    </location>
</feature>
<keyword evidence="6" id="KW-0634">PQQ</keyword>
<evidence type="ECO:0000256" key="3">
    <source>
        <dbReference type="ARBA" id="ARBA00008156"/>
    </source>
</evidence>
<protein>
    <submittedName>
        <fullName evidence="12">Membrane-bound PQQ-dependent dehydrogenase, glucose/quinate/shikimate family</fullName>
        <ecNumber evidence="12">1.1.-.-</ecNumber>
    </submittedName>
</protein>
<feature type="transmembrane region" description="Helical" evidence="10">
    <location>
        <begin position="21"/>
        <end position="41"/>
    </location>
</feature>
<evidence type="ECO:0000313" key="13">
    <source>
        <dbReference type="Proteomes" id="UP000318590"/>
    </source>
</evidence>
<comment type="subcellular location">
    <subcellularLocation>
        <location evidence="2">Cell membrane</location>
        <topology evidence="2">Multi-pass membrane protein</topology>
    </subcellularLocation>
</comment>
<evidence type="ECO:0000256" key="7">
    <source>
        <dbReference type="ARBA" id="ARBA00022989"/>
    </source>
</evidence>
<dbReference type="Proteomes" id="UP000318590">
    <property type="component" value="Unassembled WGS sequence"/>
</dbReference>
<evidence type="ECO:0000256" key="5">
    <source>
        <dbReference type="ARBA" id="ARBA00022692"/>
    </source>
</evidence>
<dbReference type="CDD" id="cd10280">
    <property type="entry name" value="PQQ_mGDH"/>
    <property type="match status" value="1"/>
</dbReference>
<dbReference type="InterPro" id="IPR002372">
    <property type="entry name" value="PQQ_rpt_dom"/>
</dbReference>
<dbReference type="GO" id="GO:0008876">
    <property type="term" value="F:quinoprotein glucose dehydrogenase activity"/>
    <property type="evidence" value="ECO:0007669"/>
    <property type="project" value="TreeGrafter"/>
</dbReference>
<feature type="transmembrane region" description="Helical" evidence="10">
    <location>
        <begin position="129"/>
        <end position="150"/>
    </location>
</feature>
<dbReference type="InterPro" id="IPR018391">
    <property type="entry name" value="PQQ_b-propeller_rpt"/>
</dbReference>